<feature type="chain" id="PRO_5044791299" description="Tetraspanin-19" evidence="2">
    <location>
        <begin position="16"/>
        <end position="125"/>
    </location>
</feature>
<keyword evidence="1" id="KW-0812">Transmembrane</keyword>
<accession>A0ABC8UE26</accession>
<evidence type="ECO:0000256" key="2">
    <source>
        <dbReference type="SAM" id="SignalP"/>
    </source>
</evidence>
<comment type="caution">
    <text evidence="3">The sequence shown here is derived from an EMBL/GenBank/DDBJ whole genome shotgun (WGS) entry which is preliminary data.</text>
</comment>
<keyword evidence="2" id="KW-0732">Signal</keyword>
<gene>
    <name evidence="3" type="ORF">ILEXP_LOCUS47512</name>
</gene>
<reference evidence="3 4" key="1">
    <citation type="submission" date="2024-02" db="EMBL/GenBank/DDBJ databases">
        <authorList>
            <person name="Vignale AGUSTIN F."/>
            <person name="Sosa J E."/>
            <person name="Modenutti C."/>
        </authorList>
    </citation>
    <scope>NUCLEOTIDE SEQUENCE [LARGE SCALE GENOMIC DNA]</scope>
</reference>
<protein>
    <recommendedName>
        <fullName evidence="5">Tetraspanin-19</fullName>
    </recommendedName>
</protein>
<proteinExistence type="predicted"/>
<dbReference type="AlphaFoldDB" id="A0ABC8UE26"/>
<evidence type="ECO:0000256" key="1">
    <source>
        <dbReference type="SAM" id="Phobius"/>
    </source>
</evidence>
<evidence type="ECO:0000313" key="4">
    <source>
        <dbReference type="Proteomes" id="UP001642360"/>
    </source>
</evidence>
<keyword evidence="1" id="KW-0472">Membrane</keyword>
<dbReference type="Proteomes" id="UP001642360">
    <property type="component" value="Unassembled WGS sequence"/>
</dbReference>
<keyword evidence="1" id="KW-1133">Transmembrane helix</keyword>
<organism evidence="3 4">
    <name type="scientific">Ilex paraguariensis</name>
    <name type="common">yerba mate</name>
    <dbReference type="NCBI Taxonomy" id="185542"/>
    <lineage>
        <taxon>Eukaryota</taxon>
        <taxon>Viridiplantae</taxon>
        <taxon>Streptophyta</taxon>
        <taxon>Embryophyta</taxon>
        <taxon>Tracheophyta</taxon>
        <taxon>Spermatophyta</taxon>
        <taxon>Magnoliopsida</taxon>
        <taxon>eudicotyledons</taxon>
        <taxon>Gunneridae</taxon>
        <taxon>Pentapetalae</taxon>
        <taxon>asterids</taxon>
        <taxon>campanulids</taxon>
        <taxon>Aquifoliales</taxon>
        <taxon>Aquifoliaceae</taxon>
        <taxon>Ilex</taxon>
    </lineage>
</organism>
<keyword evidence="4" id="KW-1185">Reference proteome</keyword>
<evidence type="ECO:0000313" key="3">
    <source>
        <dbReference type="EMBL" id="CAK9177601.1"/>
    </source>
</evidence>
<feature type="signal peptide" evidence="2">
    <location>
        <begin position="1"/>
        <end position="15"/>
    </location>
</feature>
<evidence type="ECO:0008006" key="5">
    <source>
        <dbReference type="Google" id="ProtNLM"/>
    </source>
</evidence>
<feature type="transmembrane region" description="Helical" evidence="1">
    <location>
        <begin position="52"/>
        <end position="71"/>
    </location>
</feature>
<dbReference type="EMBL" id="CAUOFW020007091">
    <property type="protein sequence ID" value="CAK9177601.1"/>
    <property type="molecule type" value="Genomic_DNA"/>
</dbReference>
<sequence>MVFVLMLVMLEGAVTLDVFLNDHWEEDFPEDPTGNFEAFKHFVKRNFEMCKWIALSVVAVQGLCLLLAMILKALGPHPETYYESDDDYTPDSVPLLRNYVPPPSYVVGDPLYGPKNGSWNISIKQ</sequence>
<name>A0ABC8UE26_9AQUA</name>